<keyword evidence="3" id="KW-1185">Reference proteome</keyword>
<evidence type="ECO:0000256" key="1">
    <source>
        <dbReference type="SAM" id="MobiDB-lite"/>
    </source>
</evidence>
<evidence type="ECO:0000313" key="2">
    <source>
        <dbReference type="EMBL" id="EMD84378.1"/>
    </source>
</evidence>
<dbReference type="AlphaFoldDB" id="M2U8S0"/>
<feature type="region of interest" description="Disordered" evidence="1">
    <location>
        <begin position="45"/>
        <end position="74"/>
    </location>
</feature>
<sequence>MVTFPVDPARQADLLPHIVFTKGGAIMRAVGVHRGNRLQKIGKISRKDMRWHQPPRGPKRHRWPNINSSPTLPA</sequence>
<feature type="compositionally biased region" description="Polar residues" evidence="1">
    <location>
        <begin position="65"/>
        <end position="74"/>
    </location>
</feature>
<reference evidence="2 3" key="1">
    <citation type="journal article" date="2013" name="Genome Announc.">
        <title>Draft Genome Sequence of Strain JLT2015T, Belonging to the Family Sphingomonadaceae of the Alphaproteobacteria.</title>
        <authorList>
            <person name="Tang K."/>
            <person name="Liu K."/>
            <person name="Li S."/>
            <person name="Jiao N."/>
        </authorList>
    </citation>
    <scope>NUCLEOTIDE SEQUENCE [LARGE SCALE GENOMIC DNA]</scope>
    <source>
        <strain evidence="2 3">JLT2015</strain>
    </source>
</reference>
<proteinExistence type="predicted"/>
<comment type="caution">
    <text evidence="2">The sequence shown here is derived from an EMBL/GenBank/DDBJ whole genome shotgun (WGS) entry which is preliminary data.</text>
</comment>
<evidence type="ECO:0000313" key="3">
    <source>
        <dbReference type="Proteomes" id="UP000011717"/>
    </source>
</evidence>
<gene>
    <name evidence="2" type="ORF">C725_0308</name>
</gene>
<accession>M2U8S0</accession>
<dbReference type="EMBL" id="AMRV01000001">
    <property type="protein sequence ID" value="EMD84378.1"/>
    <property type="molecule type" value="Genomic_DNA"/>
</dbReference>
<dbReference type="Proteomes" id="UP000011717">
    <property type="component" value="Unassembled WGS sequence"/>
</dbReference>
<name>M2U8S0_9SPHN</name>
<organism evidence="2 3">
    <name type="scientific">Pacificimonas flava</name>
    <dbReference type="NCBI Taxonomy" id="1234595"/>
    <lineage>
        <taxon>Bacteria</taxon>
        <taxon>Pseudomonadati</taxon>
        <taxon>Pseudomonadota</taxon>
        <taxon>Alphaproteobacteria</taxon>
        <taxon>Sphingomonadales</taxon>
        <taxon>Sphingosinicellaceae</taxon>
        <taxon>Pacificimonas</taxon>
    </lineage>
</organism>
<protein>
    <submittedName>
        <fullName evidence="2">Uncharacterized protein</fullName>
    </submittedName>
</protein>